<sequence length="127" mass="14488">MKDRNPVSTPMEQPGAKLSKFDGGEHVEASRYMSLVVSLCYLTCTRSEISSSVGIVSRFMEESVYSHWKALKQILRYIQGTMSFGMFYSKTEDYKLIDYSDSDWCRDIDGRKNTSGYVFLIGNTAFT</sequence>
<dbReference type="Proteomes" id="UP001058974">
    <property type="component" value="Chromosome 2"/>
</dbReference>
<proteinExistence type="predicted"/>
<dbReference type="AlphaFoldDB" id="A0A9D5B2N2"/>
<name>A0A9D5B2N2_PEA</name>
<dbReference type="PANTHER" id="PTHR11439:SF517">
    <property type="entry name" value="CYSTEINE-RICH RLK (RECEPTOR-LIKE PROTEIN KINASE) 8"/>
    <property type="match status" value="1"/>
</dbReference>
<evidence type="ECO:0000313" key="2">
    <source>
        <dbReference type="Proteomes" id="UP001058974"/>
    </source>
</evidence>
<reference evidence="1 2" key="1">
    <citation type="journal article" date="2022" name="Nat. Genet.">
        <title>Improved pea reference genome and pan-genome highlight genomic features and evolutionary characteristics.</title>
        <authorList>
            <person name="Yang T."/>
            <person name="Liu R."/>
            <person name="Luo Y."/>
            <person name="Hu S."/>
            <person name="Wang D."/>
            <person name="Wang C."/>
            <person name="Pandey M.K."/>
            <person name="Ge S."/>
            <person name="Xu Q."/>
            <person name="Li N."/>
            <person name="Li G."/>
            <person name="Huang Y."/>
            <person name="Saxena R.K."/>
            <person name="Ji Y."/>
            <person name="Li M."/>
            <person name="Yan X."/>
            <person name="He Y."/>
            <person name="Liu Y."/>
            <person name="Wang X."/>
            <person name="Xiang C."/>
            <person name="Varshney R.K."/>
            <person name="Ding H."/>
            <person name="Gao S."/>
            <person name="Zong X."/>
        </authorList>
    </citation>
    <scope>NUCLEOTIDE SEQUENCE [LARGE SCALE GENOMIC DNA]</scope>
    <source>
        <strain evidence="1 2">cv. Zhongwan 6</strain>
    </source>
</reference>
<protein>
    <submittedName>
        <fullName evidence="1">Uncharacterized protein</fullName>
    </submittedName>
</protein>
<organism evidence="1 2">
    <name type="scientific">Pisum sativum</name>
    <name type="common">Garden pea</name>
    <name type="synonym">Lathyrus oleraceus</name>
    <dbReference type="NCBI Taxonomy" id="3888"/>
    <lineage>
        <taxon>Eukaryota</taxon>
        <taxon>Viridiplantae</taxon>
        <taxon>Streptophyta</taxon>
        <taxon>Embryophyta</taxon>
        <taxon>Tracheophyta</taxon>
        <taxon>Spermatophyta</taxon>
        <taxon>Magnoliopsida</taxon>
        <taxon>eudicotyledons</taxon>
        <taxon>Gunneridae</taxon>
        <taxon>Pentapetalae</taxon>
        <taxon>rosids</taxon>
        <taxon>fabids</taxon>
        <taxon>Fabales</taxon>
        <taxon>Fabaceae</taxon>
        <taxon>Papilionoideae</taxon>
        <taxon>50 kb inversion clade</taxon>
        <taxon>NPAAA clade</taxon>
        <taxon>Hologalegina</taxon>
        <taxon>IRL clade</taxon>
        <taxon>Fabeae</taxon>
        <taxon>Lathyrus</taxon>
    </lineage>
</organism>
<gene>
    <name evidence="1" type="ORF">KIW84_020486</name>
</gene>
<dbReference type="EMBL" id="JAMSHJ010000002">
    <property type="protein sequence ID" value="KAI5433222.1"/>
    <property type="molecule type" value="Genomic_DNA"/>
</dbReference>
<dbReference type="Gramene" id="Psat02G0048600-T1">
    <property type="protein sequence ID" value="KAI5433222.1"/>
    <property type="gene ID" value="KIW84_020486"/>
</dbReference>
<accession>A0A9D5B2N2</accession>
<keyword evidence="2" id="KW-1185">Reference proteome</keyword>
<comment type="caution">
    <text evidence="1">The sequence shown here is derived from an EMBL/GenBank/DDBJ whole genome shotgun (WGS) entry which is preliminary data.</text>
</comment>
<dbReference type="PANTHER" id="PTHR11439">
    <property type="entry name" value="GAG-POL-RELATED RETROTRANSPOSON"/>
    <property type="match status" value="1"/>
</dbReference>
<evidence type="ECO:0000313" key="1">
    <source>
        <dbReference type="EMBL" id="KAI5433222.1"/>
    </source>
</evidence>